<organism evidence="1 2">
    <name type="scientific">Cinara cedri</name>
    <dbReference type="NCBI Taxonomy" id="506608"/>
    <lineage>
        <taxon>Eukaryota</taxon>
        <taxon>Metazoa</taxon>
        <taxon>Ecdysozoa</taxon>
        <taxon>Arthropoda</taxon>
        <taxon>Hexapoda</taxon>
        <taxon>Insecta</taxon>
        <taxon>Pterygota</taxon>
        <taxon>Neoptera</taxon>
        <taxon>Paraneoptera</taxon>
        <taxon>Hemiptera</taxon>
        <taxon>Sternorrhyncha</taxon>
        <taxon>Aphidomorpha</taxon>
        <taxon>Aphidoidea</taxon>
        <taxon>Aphididae</taxon>
        <taxon>Lachninae</taxon>
        <taxon>Cinara</taxon>
    </lineage>
</organism>
<dbReference type="OrthoDB" id="10023262at2759"/>
<accession>A0A5E4MKE0</accession>
<gene>
    <name evidence="1" type="ORF">CINCED_3A003668</name>
</gene>
<keyword evidence="2" id="KW-1185">Reference proteome</keyword>
<protein>
    <recommendedName>
        <fullName evidence="3">Zinc finger, BED-type</fullName>
    </recommendedName>
</protein>
<sequence length="170" mass="19503">MSQSRNKFNTPTQISHTKWLDFKEFRSWIAPVDGDTTKAWCNICERTIRADLKVLRAHGVSRNHTRKMVTQGRKPDEDYTQALENKKRNKSIIESAMFSPIESNTTEEMITSEMETQSEHGKYIVVLHNENDGPHTSSSDTQYVQKEVNVIDKSGNLVSVVTEPYAQKNK</sequence>
<dbReference type="EMBL" id="CABPRJ010000545">
    <property type="protein sequence ID" value="VVC30872.1"/>
    <property type="molecule type" value="Genomic_DNA"/>
</dbReference>
<evidence type="ECO:0000313" key="1">
    <source>
        <dbReference type="EMBL" id="VVC30872.1"/>
    </source>
</evidence>
<dbReference type="AlphaFoldDB" id="A0A5E4MKE0"/>
<proteinExistence type="predicted"/>
<name>A0A5E4MKE0_9HEMI</name>
<feature type="non-terminal residue" evidence="1">
    <location>
        <position position="170"/>
    </location>
</feature>
<dbReference type="Proteomes" id="UP000325440">
    <property type="component" value="Unassembled WGS sequence"/>
</dbReference>
<evidence type="ECO:0008006" key="3">
    <source>
        <dbReference type="Google" id="ProtNLM"/>
    </source>
</evidence>
<evidence type="ECO:0000313" key="2">
    <source>
        <dbReference type="Proteomes" id="UP000325440"/>
    </source>
</evidence>
<reference evidence="1 2" key="1">
    <citation type="submission" date="2019-08" db="EMBL/GenBank/DDBJ databases">
        <authorList>
            <person name="Alioto T."/>
            <person name="Alioto T."/>
            <person name="Gomez Garrido J."/>
        </authorList>
    </citation>
    <scope>NUCLEOTIDE SEQUENCE [LARGE SCALE GENOMIC DNA]</scope>
</reference>